<evidence type="ECO:0000313" key="5">
    <source>
        <dbReference type="EMBL" id="EKF55361.1"/>
    </source>
</evidence>
<evidence type="ECO:0000256" key="1">
    <source>
        <dbReference type="ARBA" id="ARBA00022737"/>
    </source>
</evidence>
<keyword evidence="2 3" id="KW-0802">TPR repeat</keyword>
<dbReference type="InterPro" id="IPR011990">
    <property type="entry name" value="TPR-like_helical_dom_sf"/>
</dbReference>
<feature type="chain" id="PRO_5003863015" description="Tetratricopeptide repeat protein" evidence="4">
    <location>
        <begin position="20"/>
        <end position="423"/>
    </location>
</feature>
<feature type="repeat" description="TPR" evidence="3">
    <location>
        <begin position="227"/>
        <end position="260"/>
    </location>
</feature>
<name>K2Q3E4_9FLAO</name>
<evidence type="ECO:0000313" key="6">
    <source>
        <dbReference type="Proteomes" id="UP000007364"/>
    </source>
</evidence>
<dbReference type="EMBL" id="AMSG01000008">
    <property type="protein sequence ID" value="EKF55361.1"/>
    <property type="molecule type" value="Genomic_DNA"/>
</dbReference>
<dbReference type="SMART" id="SM00028">
    <property type="entry name" value="TPR"/>
    <property type="match status" value="4"/>
</dbReference>
<dbReference type="Proteomes" id="UP000007364">
    <property type="component" value="Unassembled WGS sequence"/>
</dbReference>
<evidence type="ECO:0008006" key="7">
    <source>
        <dbReference type="Google" id="ProtNLM"/>
    </source>
</evidence>
<keyword evidence="1" id="KW-0677">Repeat</keyword>
<dbReference type="RefSeq" id="WP_008991423.1">
    <property type="nucleotide sequence ID" value="NZ_AMSG01000008.1"/>
</dbReference>
<dbReference type="PROSITE" id="PS50005">
    <property type="entry name" value="TPR"/>
    <property type="match status" value="2"/>
</dbReference>
<keyword evidence="4" id="KW-0732">Signal</keyword>
<dbReference type="PANTHER" id="PTHR44858:SF1">
    <property type="entry name" value="UDP-N-ACETYLGLUCOSAMINE--PEPTIDE N-ACETYLGLUCOSAMINYLTRANSFERASE SPINDLY-RELATED"/>
    <property type="match status" value="1"/>
</dbReference>
<protein>
    <recommendedName>
        <fullName evidence="7">Tetratricopeptide repeat protein</fullName>
    </recommendedName>
</protein>
<feature type="signal peptide" evidence="4">
    <location>
        <begin position="1"/>
        <end position="19"/>
    </location>
</feature>
<proteinExistence type="predicted"/>
<evidence type="ECO:0000256" key="4">
    <source>
        <dbReference type="SAM" id="SignalP"/>
    </source>
</evidence>
<dbReference type="PANTHER" id="PTHR44858">
    <property type="entry name" value="TETRATRICOPEPTIDE REPEAT PROTEIN 6"/>
    <property type="match status" value="1"/>
</dbReference>
<dbReference type="Pfam" id="PF00515">
    <property type="entry name" value="TPR_1"/>
    <property type="match status" value="1"/>
</dbReference>
<dbReference type="OrthoDB" id="1149028at2"/>
<dbReference type="eggNOG" id="COG0457">
    <property type="taxonomic scope" value="Bacteria"/>
</dbReference>
<dbReference type="InterPro" id="IPR050498">
    <property type="entry name" value="Ycf3"/>
</dbReference>
<keyword evidence="6" id="KW-1185">Reference proteome</keyword>
<dbReference type="SUPFAM" id="SSF48452">
    <property type="entry name" value="TPR-like"/>
    <property type="match status" value="1"/>
</dbReference>
<accession>K2Q3E4</accession>
<evidence type="ECO:0000256" key="3">
    <source>
        <dbReference type="PROSITE-ProRule" id="PRU00339"/>
    </source>
</evidence>
<comment type="caution">
    <text evidence="5">The sequence shown here is derived from an EMBL/GenBank/DDBJ whole genome shotgun (WGS) entry which is preliminary data.</text>
</comment>
<dbReference type="AlphaFoldDB" id="K2Q3E4"/>
<dbReference type="PROSITE" id="PS50293">
    <property type="entry name" value="TPR_REGION"/>
    <property type="match status" value="1"/>
</dbReference>
<organism evidence="5 6">
    <name type="scientific">Galbibacter marinus</name>
    <dbReference type="NCBI Taxonomy" id="555500"/>
    <lineage>
        <taxon>Bacteria</taxon>
        <taxon>Pseudomonadati</taxon>
        <taxon>Bacteroidota</taxon>
        <taxon>Flavobacteriia</taxon>
        <taxon>Flavobacteriales</taxon>
        <taxon>Flavobacteriaceae</taxon>
        <taxon>Galbibacter</taxon>
    </lineage>
</organism>
<evidence type="ECO:0000256" key="2">
    <source>
        <dbReference type="ARBA" id="ARBA00022803"/>
    </source>
</evidence>
<feature type="repeat" description="TPR" evidence="3">
    <location>
        <begin position="295"/>
        <end position="328"/>
    </location>
</feature>
<dbReference type="Gene3D" id="1.25.40.10">
    <property type="entry name" value="Tetratricopeptide repeat domain"/>
    <property type="match status" value="1"/>
</dbReference>
<dbReference type="InterPro" id="IPR019734">
    <property type="entry name" value="TPR_rpt"/>
</dbReference>
<dbReference type="STRING" id="555500.I215_07841"/>
<gene>
    <name evidence="5" type="ORF">I215_07841</name>
</gene>
<reference evidence="5 6" key="1">
    <citation type="journal article" date="2012" name="J. Bacteriol.">
        <title>Genome Sequence of Galbibacter marinum Type Strain ck-I2-15.</title>
        <authorList>
            <person name="Lai Q."/>
            <person name="Li C."/>
            <person name="Shao Z."/>
        </authorList>
    </citation>
    <scope>NUCLEOTIDE SEQUENCE [LARGE SCALE GENOMIC DNA]</scope>
    <source>
        <strain evidence="6">ck-I2-15</strain>
    </source>
</reference>
<sequence length="423" mass="47262">MKKRVIIASALLVSSFAIAQKSELRDADKALDKGSAAEAKTTLQSLASTIESADDKYKAQYYFLLGKTHADLAKKGGDDADYQKAVENLNKLVEFEKTFKNKYTDEATEILNGLSGDIVNAAIEDNNNKEFSKAANKLFMAYQMTDNQDYLYYAASSAVQGGDYDIALEHYLKLNELGYTGESTAYLAVNKETGETENLGSEQNRDLMVKTGQYTDPSEEETESRYPEIIKNIALIYNEKGETEKATEAIKDARAANPDDMNLLLTEANMYIQAGDKAKFQSLMEEAIQKDPSNPTLYYNLGVITAEQGNNEQAGEYYKKAIELDPQNENAYLNLASMTLSSEQDLVNEMNSLGNSAADNKRYDELKQEREELYRSAVPYLEKLLTINPSNIDAVRTLMNIYGTLGEQDKFMEMKEKLAGLEQ</sequence>